<feature type="transmembrane region" description="Helical" evidence="8">
    <location>
        <begin position="234"/>
        <end position="260"/>
    </location>
</feature>
<feature type="transmembrane region" description="Helical" evidence="8">
    <location>
        <begin position="74"/>
        <end position="93"/>
    </location>
</feature>
<proteinExistence type="inferred from homology"/>
<keyword evidence="6 8" id="KW-1133">Transmembrane helix</keyword>
<dbReference type="RefSeq" id="WP_088417799.1">
    <property type="nucleotide sequence ID" value="NZ_NJBA01000004.1"/>
</dbReference>
<feature type="transmembrane region" description="Helical" evidence="8">
    <location>
        <begin position="100"/>
        <end position="123"/>
    </location>
</feature>
<dbReference type="InterPro" id="IPR051629">
    <property type="entry name" value="Sulfite_efflux_TDT"/>
</dbReference>
<evidence type="ECO:0000256" key="5">
    <source>
        <dbReference type="ARBA" id="ARBA00022692"/>
    </source>
</evidence>
<comment type="similarity">
    <text evidence="2">Belongs to the tellurite-resistance/dicarboxylate transporter (TDT) family.</text>
</comment>
<dbReference type="GO" id="GO:0000319">
    <property type="term" value="F:sulfite transmembrane transporter activity"/>
    <property type="evidence" value="ECO:0007669"/>
    <property type="project" value="TreeGrafter"/>
</dbReference>
<keyword evidence="4" id="KW-1003">Cell membrane</keyword>
<dbReference type="Proteomes" id="UP000198145">
    <property type="component" value="Unassembled WGS sequence"/>
</dbReference>
<evidence type="ECO:0000256" key="1">
    <source>
        <dbReference type="ARBA" id="ARBA00004651"/>
    </source>
</evidence>
<dbReference type="EMBL" id="NJBA01000004">
    <property type="protein sequence ID" value="OWP50388.1"/>
    <property type="molecule type" value="Genomic_DNA"/>
</dbReference>
<feature type="transmembrane region" description="Helical" evidence="8">
    <location>
        <begin position="35"/>
        <end position="54"/>
    </location>
</feature>
<protein>
    <submittedName>
        <fullName evidence="9">C4-dicarboxylate ABC transporter</fullName>
    </submittedName>
</protein>
<accession>A0A2D0AE73</accession>
<feature type="transmembrane region" description="Helical" evidence="8">
    <location>
        <begin position="163"/>
        <end position="184"/>
    </location>
</feature>
<comment type="caution">
    <text evidence="9">The sequence shown here is derived from an EMBL/GenBank/DDBJ whole genome shotgun (WGS) entry which is preliminary data.</text>
</comment>
<evidence type="ECO:0000256" key="8">
    <source>
        <dbReference type="SAM" id="Phobius"/>
    </source>
</evidence>
<gene>
    <name evidence="9" type="ORF">CEG18_12645</name>
</gene>
<dbReference type="Gene3D" id="1.50.10.150">
    <property type="entry name" value="Voltage-dependent anion channel"/>
    <property type="match status" value="1"/>
</dbReference>
<feature type="transmembrane region" description="Helical" evidence="8">
    <location>
        <begin position="280"/>
        <end position="298"/>
    </location>
</feature>
<dbReference type="GO" id="GO:0005886">
    <property type="term" value="C:plasma membrane"/>
    <property type="evidence" value="ECO:0007669"/>
    <property type="project" value="UniProtKB-SubCell"/>
</dbReference>
<dbReference type="PROSITE" id="PS51257">
    <property type="entry name" value="PROKAR_LIPOPROTEIN"/>
    <property type="match status" value="1"/>
</dbReference>
<feature type="transmembrane region" description="Helical" evidence="8">
    <location>
        <begin position="6"/>
        <end position="28"/>
    </location>
</feature>
<name>A0A2D0AE73_PSENT</name>
<organism evidence="9 10">
    <name type="scientific">Pseudomonas nitroreducens</name>
    <dbReference type="NCBI Taxonomy" id="46680"/>
    <lineage>
        <taxon>Bacteria</taxon>
        <taxon>Pseudomonadati</taxon>
        <taxon>Pseudomonadota</taxon>
        <taxon>Gammaproteobacteria</taxon>
        <taxon>Pseudomonadales</taxon>
        <taxon>Pseudomonadaceae</taxon>
        <taxon>Pseudomonas</taxon>
    </lineage>
</organism>
<dbReference type="AlphaFoldDB" id="A0A2D0AE73"/>
<dbReference type="InterPro" id="IPR004695">
    <property type="entry name" value="SLAC1/Mae1/Ssu1/TehA"/>
</dbReference>
<dbReference type="PANTHER" id="PTHR31686:SF1">
    <property type="entry name" value="SULFITE EFFLUX PUMP SSU1"/>
    <property type="match status" value="1"/>
</dbReference>
<keyword evidence="3" id="KW-0813">Transport</keyword>
<evidence type="ECO:0000313" key="9">
    <source>
        <dbReference type="EMBL" id="OWP50388.1"/>
    </source>
</evidence>
<sequence length="332" mass="36652">MLKDFPPSYFALVMATGIVSLACHLIGLQPVALGLFWLNILQYALCLACSLYRLVRYPQPMWQDLTHHARGPGFLTLVAGSNVLGVQFIVLADQYAVAQALWLFAGPLWLLCMYAMLAGVTLTQHKPTLEQGLNGTWLLCTVSSASVCVLGSYLATRFADPELILFVCVATYMVGIMLYVLIMSQILYRWLFLDLEAGELSPSYWINMGALAISTLAGARLLTAGADSALIQSLAPFILGLSVFVGAFACWWIPFLVLVFVTHRVRYGVGIHYDLQNWSVVFPLGMFCVASFSFLPLVHQQVFLPLIQAFAYVAVAAWAATFLGLLRHLARR</sequence>
<dbReference type="InterPro" id="IPR038665">
    <property type="entry name" value="Voltage-dep_anion_channel_sf"/>
</dbReference>
<feature type="transmembrane region" description="Helical" evidence="8">
    <location>
        <begin position="310"/>
        <end position="330"/>
    </location>
</feature>
<evidence type="ECO:0000256" key="2">
    <source>
        <dbReference type="ARBA" id="ARBA00008566"/>
    </source>
</evidence>
<dbReference type="PANTHER" id="PTHR31686">
    <property type="match status" value="1"/>
</dbReference>
<dbReference type="Pfam" id="PF03595">
    <property type="entry name" value="SLAC1"/>
    <property type="match status" value="1"/>
</dbReference>
<comment type="subcellular location">
    <subcellularLocation>
        <location evidence="1">Cell membrane</location>
        <topology evidence="1">Multi-pass membrane protein</topology>
    </subcellularLocation>
</comment>
<evidence type="ECO:0000313" key="10">
    <source>
        <dbReference type="Proteomes" id="UP000198145"/>
    </source>
</evidence>
<evidence type="ECO:0000256" key="6">
    <source>
        <dbReference type="ARBA" id="ARBA00022989"/>
    </source>
</evidence>
<keyword evidence="7 8" id="KW-0472">Membrane</keyword>
<feature type="transmembrane region" description="Helical" evidence="8">
    <location>
        <begin position="135"/>
        <end position="156"/>
    </location>
</feature>
<keyword evidence="5 8" id="KW-0812">Transmembrane</keyword>
<dbReference type="CDD" id="cd09319">
    <property type="entry name" value="TDT_like_1"/>
    <property type="match status" value="1"/>
</dbReference>
<reference evidence="9 10" key="1">
    <citation type="submission" date="2017-06" db="EMBL/GenBank/DDBJ databases">
        <title>Draft genome of Pseudomonas nitroreducens DF05.</title>
        <authorList>
            <person name="Iyer R."/>
        </authorList>
    </citation>
    <scope>NUCLEOTIDE SEQUENCE [LARGE SCALE GENOMIC DNA]</scope>
    <source>
        <strain evidence="9 10">DF05</strain>
    </source>
</reference>
<evidence type="ECO:0000256" key="3">
    <source>
        <dbReference type="ARBA" id="ARBA00022448"/>
    </source>
</evidence>
<evidence type="ECO:0000256" key="7">
    <source>
        <dbReference type="ARBA" id="ARBA00023136"/>
    </source>
</evidence>
<evidence type="ECO:0000256" key="4">
    <source>
        <dbReference type="ARBA" id="ARBA00022475"/>
    </source>
</evidence>